<protein>
    <submittedName>
        <fullName evidence="1">Uncharacterized protein</fullName>
    </submittedName>
</protein>
<name>A0ACB8NG44_CITSI</name>
<keyword evidence="2" id="KW-1185">Reference proteome</keyword>
<comment type="caution">
    <text evidence="1">The sequence shown here is derived from an EMBL/GenBank/DDBJ whole genome shotgun (WGS) entry which is preliminary data.</text>
</comment>
<organism evidence="1 2">
    <name type="scientific">Citrus sinensis</name>
    <name type="common">Sweet orange</name>
    <name type="synonym">Citrus aurantium var. sinensis</name>
    <dbReference type="NCBI Taxonomy" id="2711"/>
    <lineage>
        <taxon>Eukaryota</taxon>
        <taxon>Viridiplantae</taxon>
        <taxon>Streptophyta</taxon>
        <taxon>Embryophyta</taxon>
        <taxon>Tracheophyta</taxon>
        <taxon>Spermatophyta</taxon>
        <taxon>Magnoliopsida</taxon>
        <taxon>eudicotyledons</taxon>
        <taxon>Gunneridae</taxon>
        <taxon>Pentapetalae</taxon>
        <taxon>rosids</taxon>
        <taxon>malvids</taxon>
        <taxon>Sapindales</taxon>
        <taxon>Rutaceae</taxon>
        <taxon>Aurantioideae</taxon>
        <taxon>Citrus</taxon>
    </lineage>
</organism>
<dbReference type="Proteomes" id="UP000829398">
    <property type="component" value="Chromosome 2"/>
</dbReference>
<accession>A0ACB8NG44</accession>
<dbReference type="EMBL" id="CM039171">
    <property type="protein sequence ID" value="KAH9796823.1"/>
    <property type="molecule type" value="Genomic_DNA"/>
</dbReference>
<gene>
    <name evidence="1" type="ORF">KPL71_005656</name>
</gene>
<evidence type="ECO:0000313" key="1">
    <source>
        <dbReference type="EMBL" id="KAH9796823.1"/>
    </source>
</evidence>
<sequence length="333" mass="36377">MGCCISTKSGAPGLASKKQKHGRSDEASSQLKKGFSHESRASPPPPAIDQEETVKEVLSETRKPKTKPNPYPVFAAHMKQELQQQQEQEQEQEQEKEAKISDSPRKVEAFAKNAQDKQNLSSSNEEEIMSQVSEICSVSVSESLSTMTNVTDMRDIEEGEQEVRQRPRVITRSPAKPPPRNGFKRDRVVNQSPTTRSDQSPARRIGSASPVQIHDSGRVKYPGRRDRGECSGGRSRSPATTTRSSASPAFMGRSPSARRTNRSPGRASSVPIENATIGTTGINNNNNNNSCSSGTVEGGKWASHNNNGINDHCSSTNESLENPLVSLECFIFL</sequence>
<evidence type="ECO:0000313" key="2">
    <source>
        <dbReference type="Proteomes" id="UP000829398"/>
    </source>
</evidence>
<proteinExistence type="predicted"/>
<reference evidence="2" key="1">
    <citation type="journal article" date="2023" name="Hortic. Res.">
        <title>A chromosome-level phased genome enabling allele-level studies in sweet orange: a case study on citrus Huanglongbing tolerance.</title>
        <authorList>
            <person name="Wu B."/>
            <person name="Yu Q."/>
            <person name="Deng Z."/>
            <person name="Duan Y."/>
            <person name="Luo F."/>
            <person name="Gmitter F. Jr."/>
        </authorList>
    </citation>
    <scope>NUCLEOTIDE SEQUENCE [LARGE SCALE GENOMIC DNA]</scope>
    <source>
        <strain evidence="2">cv. Valencia</strain>
    </source>
</reference>